<keyword evidence="1" id="KW-0456">Lyase</keyword>
<dbReference type="Proteomes" id="UP001165960">
    <property type="component" value="Unassembled WGS sequence"/>
</dbReference>
<dbReference type="EC" id="4.6.1.1" evidence="1"/>
<proteinExistence type="predicted"/>
<protein>
    <submittedName>
        <fullName evidence="1">Cysteinyl-tRNA synthetase</fullName>
        <ecNumber evidence="1">4.6.1.1</ecNumber>
    </submittedName>
</protein>
<gene>
    <name evidence="1" type="primary">CYR1_13</name>
    <name evidence="1" type="ORF">DSO57_1037542</name>
</gene>
<keyword evidence="2" id="KW-1185">Reference proteome</keyword>
<dbReference type="EMBL" id="QTSX02003248">
    <property type="protein sequence ID" value="KAJ9071379.1"/>
    <property type="molecule type" value="Genomic_DNA"/>
</dbReference>
<evidence type="ECO:0000313" key="2">
    <source>
        <dbReference type="Proteomes" id="UP001165960"/>
    </source>
</evidence>
<reference evidence="1" key="1">
    <citation type="submission" date="2022-04" db="EMBL/GenBank/DDBJ databases">
        <title>Genome of the entomopathogenic fungus Entomophthora muscae.</title>
        <authorList>
            <person name="Elya C."/>
            <person name="Lovett B.R."/>
            <person name="Lee E."/>
            <person name="Macias A.M."/>
            <person name="Hajek A.E."/>
            <person name="De Bivort B.L."/>
            <person name="Kasson M.T."/>
            <person name="De Fine Licht H.H."/>
            <person name="Stajich J.E."/>
        </authorList>
    </citation>
    <scope>NUCLEOTIDE SEQUENCE</scope>
    <source>
        <strain evidence="1">Berkeley</strain>
    </source>
</reference>
<organism evidence="1 2">
    <name type="scientific">Entomophthora muscae</name>
    <dbReference type="NCBI Taxonomy" id="34485"/>
    <lineage>
        <taxon>Eukaryota</taxon>
        <taxon>Fungi</taxon>
        <taxon>Fungi incertae sedis</taxon>
        <taxon>Zoopagomycota</taxon>
        <taxon>Entomophthoromycotina</taxon>
        <taxon>Entomophthoromycetes</taxon>
        <taxon>Entomophthorales</taxon>
        <taxon>Entomophthoraceae</taxon>
        <taxon>Entomophthora</taxon>
    </lineage>
</organism>
<name>A0ACC2T9M4_9FUNG</name>
<sequence>MSPTGTTNGIGTAITTNRRVRTYASIINQVGFGVADRLDRNEGSAPGILLLPSFRELEDESLFGIFDLLPCKRETKAKAGRVGKYLSDWTTFPSHI</sequence>
<accession>A0ACC2T9M4</accession>
<comment type="caution">
    <text evidence="1">The sequence shown here is derived from an EMBL/GenBank/DDBJ whole genome shotgun (WGS) entry which is preliminary data.</text>
</comment>
<evidence type="ECO:0000313" key="1">
    <source>
        <dbReference type="EMBL" id="KAJ9071379.1"/>
    </source>
</evidence>